<evidence type="ECO:0000256" key="4">
    <source>
        <dbReference type="ARBA" id="ARBA00023014"/>
    </source>
</evidence>
<protein>
    <recommendedName>
        <fullName evidence="5">4-hydroxy-3-methylbut-2-enyl diphosphate reductase</fullName>
        <shortName evidence="5">HMBPP reductase</shortName>
        <ecNumber evidence="5">1.17.7.4</ecNumber>
    </recommendedName>
</protein>
<dbReference type="GO" id="GO:0016114">
    <property type="term" value="P:terpenoid biosynthetic process"/>
    <property type="evidence" value="ECO:0007669"/>
    <property type="project" value="UniProtKB-UniRule"/>
</dbReference>
<keyword evidence="4 5" id="KW-0411">Iron-sulfur</keyword>
<feature type="compositionally biased region" description="Pro residues" evidence="6">
    <location>
        <begin position="315"/>
        <end position="326"/>
    </location>
</feature>
<feature type="binding site" evidence="5">
    <location>
        <position position="41"/>
    </location>
    <ligand>
        <name>dimethylallyl diphosphate</name>
        <dbReference type="ChEBI" id="CHEBI:57623"/>
    </ligand>
</feature>
<name>A0A941BDM0_9BURK</name>
<dbReference type="GO" id="GO:0051745">
    <property type="term" value="F:4-hydroxy-3-methylbut-2-enyl diphosphate reductase activity"/>
    <property type="evidence" value="ECO:0007669"/>
    <property type="project" value="UniProtKB-UniRule"/>
</dbReference>
<evidence type="ECO:0000256" key="2">
    <source>
        <dbReference type="ARBA" id="ARBA00022723"/>
    </source>
</evidence>
<dbReference type="GO" id="GO:0019288">
    <property type="term" value="P:isopentenyl diphosphate biosynthetic process, methylerythritol 4-phosphate pathway"/>
    <property type="evidence" value="ECO:0007669"/>
    <property type="project" value="UniProtKB-UniRule"/>
</dbReference>
<dbReference type="EMBL" id="JAGQDD010000003">
    <property type="protein sequence ID" value="MBQ0930331.1"/>
    <property type="molecule type" value="Genomic_DNA"/>
</dbReference>
<organism evidence="7 8">
    <name type="scientific">Ideonella alba</name>
    <dbReference type="NCBI Taxonomy" id="2824118"/>
    <lineage>
        <taxon>Bacteria</taxon>
        <taxon>Pseudomonadati</taxon>
        <taxon>Pseudomonadota</taxon>
        <taxon>Betaproteobacteria</taxon>
        <taxon>Burkholderiales</taxon>
        <taxon>Sphaerotilaceae</taxon>
        <taxon>Ideonella</taxon>
    </lineage>
</organism>
<feature type="binding site" evidence="5">
    <location>
        <position position="223"/>
    </location>
    <ligand>
        <name>isopentenyl diphosphate</name>
        <dbReference type="ChEBI" id="CHEBI:128769"/>
    </ligand>
</feature>
<feature type="binding site" evidence="5">
    <location>
        <position position="74"/>
    </location>
    <ligand>
        <name>isopentenyl diphosphate</name>
        <dbReference type="ChEBI" id="CHEBI:128769"/>
    </ligand>
</feature>
<comment type="pathway">
    <text evidence="5">Isoprenoid biosynthesis; isopentenyl diphosphate biosynthesis via DXP pathway; isopentenyl diphosphate from 1-deoxy-D-xylulose 5-phosphate: step 6/6.</text>
</comment>
<reference evidence="7 8" key="1">
    <citation type="submission" date="2021-04" db="EMBL/GenBank/DDBJ databases">
        <title>The genome sequence of Ideonella sp. 3Y2.</title>
        <authorList>
            <person name="Liu Y."/>
        </authorList>
    </citation>
    <scope>NUCLEOTIDE SEQUENCE [LARGE SCALE GENOMIC DNA]</scope>
    <source>
        <strain evidence="7 8">3Y2</strain>
    </source>
</reference>
<feature type="binding site" evidence="5">
    <location>
        <position position="165"/>
    </location>
    <ligand>
        <name>(2E)-4-hydroxy-3-methylbut-2-enyl diphosphate</name>
        <dbReference type="ChEBI" id="CHEBI:128753"/>
    </ligand>
</feature>
<feature type="binding site" evidence="5">
    <location>
        <position position="267"/>
    </location>
    <ligand>
        <name>(2E)-4-hydroxy-3-methylbut-2-enyl diphosphate</name>
        <dbReference type="ChEBI" id="CHEBI:128753"/>
    </ligand>
</feature>
<comment type="function">
    <text evidence="5">Catalyzes the conversion of 1-hydroxy-2-methyl-2-(E)-butenyl 4-diphosphate (HMBPP) into a mixture of isopentenyl diphosphate (IPP) and dimethylallyl diphosphate (DMAPP). Acts in the terminal step of the DOXP/MEP pathway for isoprenoid precursor biosynthesis.</text>
</comment>
<dbReference type="Gene3D" id="3.40.1010.20">
    <property type="entry name" value="4-hydroxy-3-methylbut-2-enyl diphosphate reductase, catalytic domain"/>
    <property type="match status" value="2"/>
</dbReference>
<feature type="binding site" evidence="5">
    <location>
        <position position="96"/>
    </location>
    <ligand>
        <name>[4Fe-4S] cluster</name>
        <dbReference type="ChEBI" id="CHEBI:49883"/>
    </ligand>
</feature>
<keyword evidence="8" id="KW-1185">Reference proteome</keyword>
<dbReference type="EC" id="1.17.7.4" evidence="5"/>
<dbReference type="Gene3D" id="3.40.50.11270">
    <property type="match status" value="1"/>
</dbReference>
<feature type="binding site" evidence="5">
    <location>
        <position position="223"/>
    </location>
    <ligand>
        <name>(2E)-4-hydroxy-3-methylbut-2-enyl diphosphate</name>
        <dbReference type="ChEBI" id="CHEBI:128753"/>
    </ligand>
</feature>
<feature type="binding site" evidence="5">
    <location>
        <position position="41"/>
    </location>
    <ligand>
        <name>(2E)-4-hydroxy-3-methylbut-2-enyl diphosphate</name>
        <dbReference type="ChEBI" id="CHEBI:128753"/>
    </ligand>
</feature>
<evidence type="ECO:0000256" key="6">
    <source>
        <dbReference type="SAM" id="MobiDB-lite"/>
    </source>
</evidence>
<dbReference type="InterPro" id="IPR003451">
    <property type="entry name" value="LytB/IspH"/>
</dbReference>
<evidence type="ECO:0000256" key="3">
    <source>
        <dbReference type="ARBA" id="ARBA00023004"/>
    </source>
</evidence>
<keyword evidence="5" id="KW-0414">Isoprene biosynthesis</keyword>
<feature type="binding site" evidence="5">
    <location>
        <position position="124"/>
    </location>
    <ligand>
        <name>isopentenyl diphosphate</name>
        <dbReference type="ChEBI" id="CHEBI:128769"/>
    </ligand>
</feature>
<dbReference type="PANTHER" id="PTHR30426:SF0">
    <property type="entry name" value="4-HYDROXY-3-METHYLBUT-2-ENYL DIPHOSPHATE REDUCTASE"/>
    <property type="match status" value="1"/>
</dbReference>
<comment type="caution">
    <text evidence="5">Lacks conserved residue(s) required for the propagation of feature annotation.</text>
</comment>
<feature type="region of interest" description="Disordered" evidence="6">
    <location>
        <begin position="308"/>
        <end position="348"/>
    </location>
</feature>
<evidence type="ECO:0000313" key="7">
    <source>
        <dbReference type="EMBL" id="MBQ0930331.1"/>
    </source>
</evidence>
<feature type="binding site" evidence="5">
    <location>
        <position position="225"/>
    </location>
    <ligand>
        <name>(2E)-4-hydroxy-3-methylbut-2-enyl diphosphate</name>
        <dbReference type="ChEBI" id="CHEBI:128753"/>
    </ligand>
</feature>
<feature type="binding site" evidence="5">
    <location>
        <position position="74"/>
    </location>
    <ligand>
        <name>(2E)-4-hydroxy-3-methylbut-2-enyl diphosphate</name>
        <dbReference type="ChEBI" id="CHEBI:128753"/>
    </ligand>
</feature>
<accession>A0A941BDM0</accession>
<feature type="binding site" evidence="5">
    <location>
        <position position="74"/>
    </location>
    <ligand>
        <name>dimethylallyl diphosphate</name>
        <dbReference type="ChEBI" id="CHEBI:57623"/>
    </ligand>
</feature>
<dbReference type="GO" id="GO:0051539">
    <property type="term" value="F:4 iron, 4 sulfur cluster binding"/>
    <property type="evidence" value="ECO:0007669"/>
    <property type="project" value="UniProtKB-UniRule"/>
</dbReference>
<dbReference type="Proteomes" id="UP000676246">
    <property type="component" value="Unassembled WGS sequence"/>
</dbReference>
<proteinExistence type="inferred from homology"/>
<comment type="catalytic activity">
    <reaction evidence="5">
        <text>isopentenyl diphosphate + 2 oxidized [2Fe-2S]-[ferredoxin] + H2O = (2E)-4-hydroxy-3-methylbut-2-enyl diphosphate + 2 reduced [2Fe-2S]-[ferredoxin] + 2 H(+)</text>
        <dbReference type="Rhea" id="RHEA:24488"/>
        <dbReference type="Rhea" id="RHEA-COMP:10000"/>
        <dbReference type="Rhea" id="RHEA-COMP:10001"/>
        <dbReference type="ChEBI" id="CHEBI:15377"/>
        <dbReference type="ChEBI" id="CHEBI:15378"/>
        <dbReference type="ChEBI" id="CHEBI:33737"/>
        <dbReference type="ChEBI" id="CHEBI:33738"/>
        <dbReference type="ChEBI" id="CHEBI:128753"/>
        <dbReference type="ChEBI" id="CHEBI:128769"/>
        <dbReference type="EC" id="1.17.7.4"/>
    </reaction>
</comment>
<dbReference type="PANTHER" id="PTHR30426">
    <property type="entry name" value="4-HYDROXY-3-METHYLBUT-2-ENYL DIPHOSPHATE REDUCTASE"/>
    <property type="match status" value="1"/>
</dbReference>
<dbReference type="GO" id="GO:0046872">
    <property type="term" value="F:metal ion binding"/>
    <property type="evidence" value="ECO:0007669"/>
    <property type="project" value="UniProtKB-KW"/>
</dbReference>
<dbReference type="AlphaFoldDB" id="A0A941BDM0"/>
<keyword evidence="1 5" id="KW-0004">4Fe-4S</keyword>
<dbReference type="CDD" id="cd13944">
    <property type="entry name" value="lytB_ispH"/>
    <property type="match status" value="1"/>
</dbReference>
<comment type="caution">
    <text evidence="7">The sequence shown here is derived from an EMBL/GenBank/DDBJ whole genome shotgun (WGS) entry which is preliminary data.</text>
</comment>
<feature type="binding site" evidence="5">
    <location>
        <position position="267"/>
    </location>
    <ligand>
        <name>isopentenyl diphosphate</name>
        <dbReference type="ChEBI" id="CHEBI:128769"/>
    </ligand>
</feature>
<feature type="active site" description="Proton donor" evidence="5">
    <location>
        <position position="126"/>
    </location>
</feature>
<comment type="catalytic activity">
    <reaction evidence="5">
        <text>dimethylallyl diphosphate + 2 oxidized [2Fe-2S]-[ferredoxin] + H2O = (2E)-4-hydroxy-3-methylbut-2-enyl diphosphate + 2 reduced [2Fe-2S]-[ferredoxin] + 2 H(+)</text>
        <dbReference type="Rhea" id="RHEA:24825"/>
        <dbReference type="Rhea" id="RHEA-COMP:10000"/>
        <dbReference type="Rhea" id="RHEA-COMP:10001"/>
        <dbReference type="ChEBI" id="CHEBI:15377"/>
        <dbReference type="ChEBI" id="CHEBI:15378"/>
        <dbReference type="ChEBI" id="CHEBI:33737"/>
        <dbReference type="ChEBI" id="CHEBI:33738"/>
        <dbReference type="ChEBI" id="CHEBI:57623"/>
        <dbReference type="ChEBI" id="CHEBI:128753"/>
        <dbReference type="EC" id="1.17.7.4"/>
    </reaction>
</comment>
<dbReference type="HAMAP" id="MF_00191">
    <property type="entry name" value="IspH"/>
    <property type="match status" value="1"/>
</dbReference>
<dbReference type="NCBIfam" id="TIGR00216">
    <property type="entry name" value="ispH_lytB"/>
    <property type="match status" value="1"/>
</dbReference>
<evidence type="ECO:0000313" key="8">
    <source>
        <dbReference type="Proteomes" id="UP000676246"/>
    </source>
</evidence>
<feature type="binding site" evidence="5">
    <location>
        <position position="195"/>
    </location>
    <ligand>
        <name>[4Fe-4S] cluster</name>
        <dbReference type="ChEBI" id="CHEBI:49883"/>
    </ligand>
</feature>
<feature type="binding site" evidence="5">
    <location>
        <position position="223"/>
    </location>
    <ligand>
        <name>dimethylallyl diphosphate</name>
        <dbReference type="ChEBI" id="CHEBI:57623"/>
    </ligand>
</feature>
<feature type="binding site" evidence="5">
    <location>
        <position position="12"/>
    </location>
    <ligand>
        <name>[4Fe-4S] cluster</name>
        <dbReference type="ChEBI" id="CHEBI:49883"/>
    </ligand>
</feature>
<comment type="cofactor">
    <cofactor evidence="5">
        <name>[4Fe-4S] cluster</name>
        <dbReference type="ChEBI" id="CHEBI:49883"/>
    </cofactor>
    <text evidence="5">Binds 1 [4Fe-4S] cluster per subunit.</text>
</comment>
<dbReference type="GO" id="GO:0050992">
    <property type="term" value="P:dimethylallyl diphosphate biosynthetic process"/>
    <property type="evidence" value="ECO:0007669"/>
    <property type="project" value="UniProtKB-UniRule"/>
</dbReference>
<dbReference type="Pfam" id="PF02401">
    <property type="entry name" value="LYTB"/>
    <property type="match status" value="1"/>
</dbReference>
<sequence>MEILLAQPRGFCAGVERAIDSVERALARFGAPLHVFHEIVHNRQVVEDLRRRGVVFVDDVAQVPRGEVLVFSAHGVADAVLEAAQARGLRVIDATCPLVSKVHQQVRQYSADGRRVILIGQVGHDEVEGTRGVAAAEPLAVVGSAADIAALDWPGDTRAAYVTQTTLSIDDTAGLIDVLRQRWPDLQGPNTSDICYASQNRQFAVRALARQVDAVLVVGARHSANAARLREVAEQAGVRAWLIEEANELDPAWLAGVRQVGITAAASTPPALVDALCDRLVALGASAPRALPGEVERVRFRLPAGLDTPALPEQPCAPPRLHPGPPAVMSALGAHQSSSNSQAGAPIAAQATSCTLEAGDTSAWNRRSKVAAK</sequence>
<feature type="binding site" evidence="5">
    <location>
        <position position="225"/>
    </location>
    <ligand>
        <name>isopentenyl diphosphate</name>
        <dbReference type="ChEBI" id="CHEBI:128769"/>
    </ligand>
</feature>
<comment type="similarity">
    <text evidence="5">Belongs to the IspH family.</text>
</comment>
<keyword evidence="3 5" id="KW-0408">Iron</keyword>
<feature type="binding site" evidence="5">
    <location>
        <position position="41"/>
    </location>
    <ligand>
        <name>isopentenyl diphosphate</name>
        <dbReference type="ChEBI" id="CHEBI:128769"/>
    </ligand>
</feature>
<feature type="binding site" evidence="5">
    <location>
        <position position="124"/>
    </location>
    <ligand>
        <name>(2E)-4-hydroxy-3-methylbut-2-enyl diphosphate</name>
        <dbReference type="ChEBI" id="CHEBI:128753"/>
    </ligand>
</feature>
<keyword evidence="5 7" id="KW-0560">Oxidoreductase</keyword>
<feature type="binding site" evidence="5">
    <location>
        <position position="267"/>
    </location>
    <ligand>
        <name>dimethylallyl diphosphate</name>
        <dbReference type="ChEBI" id="CHEBI:57623"/>
    </ligand>
</feature>
<feature type="binding site" evidence="5">
    <location>
        <position position="124"/>
    </location>
    <ligand>
        <name>dimethylallyl diphosphate</name>
        <dbReference type="ChEBI" id="CHEBI:57623"/>
    </ligand>
</feature>
<evidence type="ECO:0000256" key="5">
    <source>
        <dbReference type="HAMAP-Rule" id="MF_00191"/>
    </source>
</evidence>
<evidence type="ECO:0000256" key="1">
    <source>
        <dbReference type="ARBA" id="ARBA00022485"/>
    </source>
</evidence>
<feature type="binding site" evidence="5">
    <location>
        <position position="225"/>
    </location>
    <ligand>
        <name>dimethylallyl diphosphate</name>
        <dbReference type="ChEBI" id="CHEBI:57623"/>
    </ligand>
</feature>
<gene>
    <name evidence="5 7" type="primary">ispH</name>
    <name evidence="7" type="ORF">KAK03_07510</name>
</gene>
<keyword evidence="2 5" id="KW-0479">Metal-binding</keyword>
<comment type="pathway">
    <text evidence="5">Isoprenoid biosynthesis; dimethylallyl diphosphate biosynthesis; dimethylallyl diphosphate from (2E)-4-hydroxy-3-methylbutenyl diphosphate: step 1/1.</text>
</comment>